<dbReference type="Gene3D" id="3.90.950.10">
    <property type="match status" value="1"/>
</dbReference>
<evidence type="ECO:0000256" key="9">
    <source>
        <dbReference type="ARBA" id="ARBA00052017"/>
    </source>
</evidence>
<feature type="binding site" evidence="10">
    <location>
        <begin position="7"/>
        <end position="12"/>
    </location>
    <ligand>
        <name>substrate</name>
    </ligand>
</feature>
<dbReference type="Pfam" id="PF01725">
    <property type="entry name" value="Ham1p_like"/>
    <property type="match status" value="1"/>
</dbReference>
<keyword evidence="7 10" id="KW-0546">Nucleotide metabolism</keyword>
<comment type="cofactor">
    <cofactor evidence="10">
        <name>Mg(2+)</name>
        <dbReference type="ChEBI" id="CHEBI:18420"/>
    </cofactor>
    <text evidence="10">Binds 1 Mg(2+) ion per subunit.</text>
</comment>
<dbReference type="InterPro" id="IPR020922">
    <property type="entry name" value="dITP/XTP_pyrophosphatase"/>
</dbReference>
<dbReference type="EC" id="3.6.1.66" evidence="10"/>
<dbReference type="HAMAP" id="MF_01405">
    <property type="entry name" value="Non_canon_purine_NTPase"/>
    <property type="match status" value="1"/>
</dbReference>
<dbReference type="GO" id="GO:0036220">
    <property type="term" value="F:ITP diphosphatase activity"/>
    <property type="evidence" value="ECO:0007669"/>
    <property type="project" value="UniProtKB-UniRule"/>
</dbReference>
<accession>A0A6I6G9K6</accession>
<evidence type="ECO:0000256" key="1">
    <source>
        <dbReference type="ARBA" id="ARBA00008023"/>
    </source>
</evidence>
<dbReference type="InterPro" id="IPR029001">
    <property type="entry name" value="ITPase-like_fam"/>
</dbReference>
<dbReference type="GO" id="GO:0005829">
    <property type="term" value="C:cytosol"/>
    <property type="evidence" value="ECO:0007669"/>
    <property type="project" value="TreeGrafter"/>
</dbReference>
<organism evidence="12 13">
    <name type="scientific">Phnomibacter ginsenosidimutans</name>
    <dbReference type="NCBI Taxonomy" id="2676868"/>
    <lineage>
        <taxon>Bacteria</taxon>
        <taxon>Pseudomonadati</taxon>
        <taxon>Bacteroidota</taxon>
        <taxon>Chitinophagia</taxon>
        <taxon>Chitinophagales</taxon>
        <taxon>Chitinophagaceae</taxon>
        <taxon>Phnomibacter</taxon>
    </lineage>
</organism>
<evidence type="ECO:0000313" key="13">
    <source>
        <dbReference type="Proteomes" id="UP000426027"/>
    </source>
</evidence>
<dbReference type="AlphaFoldDB" id="A0A6I6G9K6"/>
<feature type="binding site" evidence="10">
    <location>
        <position position="68"/>
    </location>
    <ligand>
        <name>Mg(2+)</name>
        <dbReference type="ChEBI" id="CHEBI:18420"/>
    </ligand>
</feature>
<evidence type="ECO:0000256" key="10">
    <source>
        <dbReference type="HAMAP-Rule" id="MF_01405"/>
    </source>
</evidence>
<evidence type="ECO:0000256" key="8">
    <source>
        <dbReference type="ARBA" id="ARBA00051875"/>
    </source>
</evidence>
<comment type="function">
    <text evidence="10">Pyrophosphatase that catalyzes the hydrolysis of nucleoside triphosphates to their monophosphate derivatives, with a high preference for the non-canonical purine nucleotides XTP (xanthosine triphosphate), dITP (deoxyinosine triphosphate) and ITP. Seems to function as a house-cleaning enzyme that removes non-canonical purine nucleotides from the nucleotide pool, thus preventing their incorporation into DNA/RNA and avoiding chromosomal lesions.</text>
</comment>
<dbReference type="GO" id="GO:0046872">
    <property type="term" value="F:metal ion binding"/>
    <property type="evidence" value="ECO:0007669"/>
    <property type="project" value="UniProtKB-KW"/>
</dbReference>
<dbReference type="GO" id="GO:0035870">
    <property type="term" value="F:dITP diphosphatase activity"/>
    <property type="evidence" value="ECO:0007669"/>
    <property type="project" value="UniProtKB-UniRule"/>
</dbReference>
<dbReference type="Proteomes" id="UP000426027">
    <property type="component" value="Chromosome"/>
</dbReference>
<keyword evidence="13" id="KW-1185">Reference proteome</keyword>
<dbReference type="GO" id="GO:0009117">
    <property type="term" value="P:nucleotide metabolic process"/>
    <property type="evidence" value="ECO:0007669"/>
    <property type="project" value="UniProtKB-KW"/>
</dbReference>
<dbReference type="GO" id="GO:0017111">
    <property type="term" value="F:ribonucleoside triphosphate phosphatase activity"/>
    <property type="evidence" value="ECO:0007669"/>
    <property type="project" value="InterPro"/>
</dbReference>
<evidence type="ECO:0000256" key="3">
    <source>
        <dbReference type="ARBA" id="ARBA00022723"/>
    </source>
</evidence>
<evidence type="ECO:0000256" key="4">
    <source>
        <dbReference type="ARBA" id="ARBA00022741"/>
    </source>
</evidence>
<feature type="active site" description="Proton acceptor" evidence="10">
    <location>
        <position position="68"/>
    </location>
</feature>
<dbReference type="InterPro" id="IPR002637">
    <property type="entry name" value="RdgB/HAM1"/>
</dbReference>
<comment type="catalytic activity">
    <reaction evidence="8 10">
        <text>dITP + H2O = dIMP + diphosphate + H(+)</text>
        <dbReference type="Rhea" id="RHEA:28342"/>
        <dbReference type="ChEBI" id="CHEBI:15377"/>
        <dbReference type="ChEBI" id="CHEBI:15378"/>
        <dbReference type="ChEBI" id="CHEBI:33019"/>
        <dbReference type="ChEBI" id="CHEBI:61194"/>
        <dbReference type="ChEBI" id="CHEBI:61382"/>
        <dbReference type="EC" id="3.6.1.66"/>
    </reaction>
</comment>
<dbReference type="GO" id="GO:0000166">
    <property type="term" value="F:nucleotide binding"/>
    <property type="evidence" value="ECO:0007669"/>
    <property type="project" value="UniProtKB-KW"/>
</dbReference>
<dbReference type="FunFam" id="3.90.950.10:FF:000001">
    <property type="entry name" value="dITP/XTP pyrophosphatase"/>
    <property type="match status" value="1"/>
</dbReference>
<keyword evidence="5 10" id="KW-0378">Hydrolase</keyword>
<sequence>MQLIFATNNAHKVAEIQQAIPFGIQVLSLKEAGIVQDIPEPYDTLEGNASEKSGVILALTGKDCFSEDTGLEVDALHGAPGVRSARYAGEKASFADNVALLLQNLQGEANRKARFRTVISLRWKGEEHLFEGICEGQITTAVQGSGGFGYDPVFVPDGETRSFAQMTLEEKNQYSHRAKAVAKLFEFLAHQ</sequence>
<comment type="similarity">
    <text evidence="1 10 11">Belongs to the HAM1 NTPase family.</text>
</comment>
<reference evidence="12 13" key="1">
    <citation type="submission" date="2019-11" db="EMBL/GenBank/DDBJ databases">
        <authorList>
            <person name="Im W.T."/>
        </authorList>
    </citation>
    <scope>NUCLEOTIDE SEQUENCE [LARGE SCALE GENOMIC DNA]</scope>
    <source>
        <strain evidence="12 13">SB-02</strain>
    </source>
</reference>
<keyword evidence="4 10" id="KW-0547">Nucleotide-binding</keyword>
<comment type="catalytic activity">
    <reaction evidence="10">
        <text>ITP + H2O = IMP + diphosphate + H(+)</text>
        <dbReference type="Rhea" id="RHEA:29399"/>
        <dbReference type="ChEBI" id="CHEBI:15377"/>
        <dbReference type="ChEBI" id="CHEBI:15378"/>
        <dbReference type="ChEBI" id="CHEBI:33019"/>
        <dbReference type="ChEBI" id="CHEBI:58053"/>
        <dbReference type="ChEBI" id="CHEBI:61402"/>
        <dbReference type="EC" id="3.6.1.66"/>
    </reaction>
</comment>
<protein>
    <recommendedName>
        <fullName evidence="10">dITP/XTP pyrophosphatase</fullName>
        <ecNumber evidence="10">3.6.1.66</ecNumber>
    </recommendedName>
    <alternativeName>
        <fullName evidence="10">Non-canonical purine NTP pyrophosphatase</fullName>
    </alternativeName>
    <alternativeName>
        <fullName evidence="10">Non-standard purine NTP pyrophosphatase</fullName>
    </alternativeName>
    <alternativeName>
        <fullName evidence="10">Nucleoside-triphosphate diphosphatase</fullName>
    </alternativeName>
    <alternativeName>
        <fullName evidence="10">Nucleoside-triphosphate pyrophosphatase</fullName>
        <shortName evidence="10">NTPase</shortName>
    </alternativeName>
</protein>
<evidence type="ECO:0000256" key="7">
    <source>
        <dbReference type="ARBA" id="ARBA00023080"/>
    </source>
</evidence>
<dbReference type="SUPFAM" id="SSF52972">
    <property type="entry name" value="ITPase-like"/>
    <property type="match status" value="1"/>
</dbReference>
<name>A0A6I6G9K6_9BACT</name>
<evidence type="ECO:0000313" key="12">
    <source>
        <dbReference type="EMBL" id="QGW29064.1"/>
    </source>
</evidence>
<feature type="binding site" evidence="10">
    <location>
        <begin position="176"/>
        <end position="177"/>
    </location>
    <ligand>
        <name>substrate</name>
    </ligand>
</feature>
<feature type="binding site" evidence="10">
    <location>
        <position position="69"/>
    </location>
    <ligand>
        <name>substrate</name>
    </ligand>
</feature>
<dbReference type="GO" id="GO:0009146">
    <property type="term" value="P:purine nucleoside triphosphate catabolic process"/>
    <property type="evidence" value="ECO:0007669"/>
    <property type="project" value="UniProtKB-UniRule"/>
</dbReference>
<dbReference type="RefSeq" id="WP_157479417.1">
    <property type="nucleotide sequence ID" value="NZ_CP046566.1"/>
</dbReference>
<proteinExistence type="inferred from homology"/>
<comment type="caution">
    <text evidence="10">Lacks conserved residue(s) required for the propagation of feature annotation.</text>
</comment>
<dbReference type="CDD" id="cd00515">
    <property type="entry name" value="HAM1"/>
    <property type="match status" value="1"/>
</dbReference>
<keyword evidence="6 10" id="KW-0460">Magnesium</keyword>
<dbReference type="PANTHER" id="PTHR11067:SF9">
    <property type="entry name" value="INOSINE TRIPHOSPHATE PYROPHOSPHATASE"/>
    <property type="match status" value="1"/>
</dbReference>
<evidence type="ECO:0000256" key="6">
    <source>
        <dbReference type="ARBA" id="ARBA00022842"/>
    </source>
</evidence>
<dbReference type="NCBIfam" id="TIGR00042">
    <property type="entry name" value="RdgB/HAM1 family non-canonical purine NTP pyrophosphatase"/>
    <property type="match status" value="1"/>
</dbReference>
<comment type="catalytic activity">
    <reaction evidence="9 10">
        <text>XTP + H2O = XMP + diphosphate + H(+)</text>
        <dbReference type="Rhea" id="RHEA:28610"/>
        <dbReference type="ChEBI" id="CHEBI:15377"/>
        <dbReference type="ChEBI" id="CHEBI:15378"/>
        <dbReference type="ChEBI" id="CHEBI:33019"/>
        <dbReference type="ChEBI" id="CHEBI:57464"/>
        <dbReference type="ChEBI" id="CHEBI:61314"/>
        <dbReference type="EC" id="3.6.1.66"/>
    </reaction>
</comment>
<dbReference type="EMBL" id="CP046566">
    <property type="protein sequence ID" value="QGW29064.1"/>
    <property type="molecule type" value="Genomic_DNA"/>
</dbReference>
<dbReference type="KEGG" id="fls:GLV81_13985"/>
<evidence type="ECO:0000256" key="2">
    <source>
        <dbReference type="ARBA" id="ARBA00011738"/>
    </source>
</evidence>
<feature type="binding site" evidence="10">
    <location>
        <position position="171"/>
    </location>
    <ligand>
        <name>substrate</name>
    </ligand>
</feature>
<comment type="subunit">
    <text evidence="2 10">Homodimer.</text>
</comment>
<dbReference type="GO" id="GO:0036222">
    <property type="term" value="F:XTP diphosphatase activity"/>
    <property type="evidence" value="ECO:0007669"/>
    <property type="project" value="UniProtKB-UniRule"/>
</dbReference>
<feature type="binding site" evidence="10">
    <location>
        <begin position="148"/>
        <end position="151"/>
    </location>
    <ligand>
        <name>substrate</name>
    </ligand>
</feature>
<gene>
    <name evidence="12" type="primary">rdgB</name>
    <name evidence="12" type="ORF">GLV81_13985</name>
</gene>
<dbReference type="PANTHER" id="PTHR11067">
    <property type="entry name" value="INOSINE TRIPHOSPHATE PYROPHOSPHATASE/HAM1 PROTEIN"/>
    <property type="match status" value="1"/>
</dbReference>
<evidence type="ECO:0000256" key="11">
    <source>
        <dbReference type="RuleBase" id="RU003781"/>
    </source>
</evidence>
<keyword evidence="3 10" id="KW-0479">Metal-binding</keyword>
<evidence type="ECO:0000256" key="5">
    <source>
        <dbReference type="ARBA" id="ARBA00022801"/>
    </source>
</evidence>